<accession>A0AAV9JYT7</accession>
<name>A0AAV9JYT7_9PEZI</name>
<evidence type="ECO:0000313" key="2">
    <source>
        <dbReference type="EMBL" id="KAK4550872.1"/>
    </source>
</evidence>
<gene>
    <name evidence="2" type="ORF">LTR36_000452</name>
</gene>
<protein>
    <submittedName>
        <fullName evidence="2">Uncharacterized protein</fullName>
    </submittedName>
</protein>
<feature type="region of interest" description="Disordered" evidence="1">
    <location>
        <begin position="243"/>
        <end position="266"/>
    </location>
</feature>
<dbReference type="AlphaFoldDB" id="A0AAV9JYT7"/>
<keyword evidence="3" id="KW-1185">Reference proteome</keyword>
<feature type="compositionally biased region" description="Basic and acidic residues" evidence="1">
    <location>
        <begin position="84"/>
        <end position="105"/>
    </location>
</feature>
<organism evidence="2 3">
    <name type="scientific">Oleoguttula mirabilis</name>
    <dbReference type="NCBI Taxonomy" id="1507867"/>
    <lineage>
        <taxon>Eukaryota</taxon>
        <taxon>Fungi</taxon>
        <taxon>Dikarya</taxon>
        <taxon>Ascomycota</taxon>
        <taxon>Pezizomycotina</taxon>
        <taxon>Dothideomycetes</taxon>
        <taxon>Dothideomycetidae</taxon>
        <taxon>Mycosphaerellales</taxon>
        <taxon>Teratosphaeriaceae</taxon>
        <taxon>Oleoguttula</taxon>
    </lineage>
</organism>
<evidence type="ECO:0000313" key="3">
    <source>
        <dbReference type="Proteomes" id="UP001324427"/>
    </source>
</evidence>
<comment type="caution">
    <text evidence="2">The sequence shown here is derived from an EMBL/GenBank/DDBJ whole genome shotgun (WGS) entry which is preliminary data.</text>
</comment>
<sequence>MLEIHINSPATAAAVTSKPCCDSAHAHDDPSARYTCSYQKRVFVYSNGDFAIIHHATVAPGFIVQPACAESLVLLEKEQARKIEKGADGRSRPAKTESSRAKAVDSRSLGTTVAAETPKPALQQIFKPSAPVAGYAKRGSNSYAISRLEQQSSVSISMAPKASDAAMHHGIFPSSSSKTAEMVPRKSFAVPSSFSNEVATAKGNKLGEALKQAAESCTAAKAVDEKKAAAARMMQPKKVGSIDDDWEMVSGDDLQDDWEMVTKSSS</sequence>
<feature type="region of interest" description="Disordered" evidence="1">
    <location>
        <begin position="84"/>
        <end position="112"/>
    </location>
</feature>
<dbReference type="EMBL" id="JAVFHQ010000001">
    <property type="protein sequence ID" value="KAK4550872.1"/>
    <property type="molecule type" value="Genomic_DNA"/>
</dbReference>
<reference evidence="2 3" key="1">
    <citation type="submission" date="2021-11" db="EMBL/GenBank/DDBJ databases">
        <title>Black yeast isolated from Biological Soil Crust.</title>
        <authorList>
            <person name="Kurbessoian T."/>
        </authorList>
    </citation>
    <scope>NUCLEOTIDE SEQUENCE [LARGE SCALE GENOMIC DNA]</scope>
    <source>
        <strain evidence="2 3">CCFEE 5522</strain>
    </source>
</reference>
<proteinExistence type="predicted"/>
<dbReference type="Proteomes" id="UP001324427">
    <property type="component" value="Unassembled WGS sequence"/>
</dbReference>
<evidence type="ECO:0000256" key="1">
    <source>
        <dbReference type="SAM" id="MobiDB-lite"/>
    </source>
</evidence>